<sequence length="526" mass="57867">MNEILGKIRYEAKLSQEKFAELIGVSRQAVQKWESGAAFPDLEHLIRISEKFGVSLDALVFGGGRRVAEELAFDKKVKPKYAAIHVWESYSSALMHEYRQAEDEGKDVAAFKDLFRAASLLPAGEHKEKIADVLYEMVCEAPLRQDYPFDEPSDLEGIRRTRKGKADRFSPVRPAREKIEGAWTGRICGCLLGKPVEGISKEELKFLLKSSGNLPMRRYILSSDLTEEVRSQLRFRIQEGALADRAAEAGCAPADDDTNYTVMAQLLVSRFGIGFTPHDVSRLWLSCQPKDAYCTAERVAFLNFVNGYEPPDSAVYKNPYREWIGAQIRGDYFGYLYAGDPCRAAEAAWKDACISHVKNGIYGEMFAAAAVAAAAVSGDVRQIVASAAEQIPAASRLYAALSDVLAWHKAGLSQKACFDKIYARWDDADGYGWTHTIPNAMIVCAALLYGEGDFARSVCMAVEAGFDTDCNGATVGSVLGMMNGIQGIKKEWTAPLCGTLDTSVFGVGKVKISDLVDRTMEQMVAK</sequence>
<dbReference type="GO" id="GO:0003677">
    <property type="term" value="F:DNA binding"/>
    <property type="evidence" value="ECO:0007669"/>
    <property type="project" value="UniProtKB-KW"/>
</dbReference>
<evidence type="ECO:0000259" key="3">
    <source>
        <dbReference type="PROSITE" id="PS50943"/>
    </source>
</evidence>
<dbReference type="Pfam" id="PF01381">
    <property type="entry name" value="HTH_3"/>
    <property type="match status" value="1"/>
</dbReference>
<evidence type="ECO:0000313" key="4">
    <source>
        <dbReference type="EMBL" id="HIY77541.1"/>
    </source>
</evidence>
<dbReference type="Gene3D" id="1.10.260.40">
    <property type="entry name" value="lambda repressor-like DNA-binding domains"/>
    <property type="match status" value="1"/>
</dbReference>
<dbReference type="Pfam" id="PF03747">
    <property type="entry name" value="ADP_ribosyl_GH"/>
    <property type="match status" value="1"/>
</dbReference>
<dbReference type="PANTHER" id="PTHR46558:SF11">
    <property type="entry name" value="HTH-TYPE TRANSCRIPTIONAL REGULATOR XRE"/>
    <property type="match status" value="1"/>
</dbReference>
<dbReference type="EMBL" id="DXCO01000005">
    <property type="protein sequence ID" value="HIY77541.1"/>
    <property type="molecule type" value="Genomic_DNA"/>
</dbReference>
<dbReference type="InterPro" id="IPR001387">
    <property type="entry name" value="Cro/C1-type_HTH"/>
</dbReference>
<dbReference type="SMART" id="SM00530">
    <property type="entry name" value="HTH_XRE"/>
    <property type="match status" value="1"/>
</dbReference>
<organism evidence="4 5">
    <name type="scientific">Candidatus Borkfalkia excrementavium</name>
    <dbReference type="NCBI Taxonomy" id="2838505"/>
    <lineage>
        <taxon>Bacteria</taxon>
        <taxon>Bacillati</taxon>
        <taxon>Bacillota</taxon>
        <taxon>Clostridia</taxon>
        <taxon>Christensenellales</taxon>
        <taxon>Christensenellaceae</taxon>
        <taxon>Candidatus Borkfalkia</taxon>
    </lineage>
</organism>
<feature type="binding site" evidence="2">
    <location>
        <position position="467"/>
    </location>
    <ligand>
        <name>Mg(2+)</name>
        <dbReference type="ChEBI" id="CHEBI:18420"/>
        <label>1</label>
    </ligand>
</feature>
<dbReference type="GO" id="GO:0046872">
    <property type="term" value="F:metal ion binding"/>
    <property type="evidence" value="ECO:0007669"/>
    <property type="project" value="UniProtKB-KW"/>
</dbReference>
<dbReference type="InterPro" id="IPR036705">
    <property type="entry name" value="Ribosyl_crysJ1_sf"/>
</dbReference>
<dbReference type="CDD" id="cd00093">
    <property type="entry name" value="HTH_XRE"/>
    <property type="match status" value="1"/>
</dbReference>
<proteinExistence type="predicted"/>
<name>A0A9D1Z607_9FIRM</name>
<protein>
    <submittedName>
        <fullName evidence="4">ADP-ribosylglycohydrolase family protein</fullName>
    </submittedName>
</protein>
<evidence type="ECO:0000256" key="1">
    <source>
        <dbReference type="ARBA" id="ARBA00023125"/>
    </source>
</evidence>
<feature type="binding site" evidence="2">
    <location>
        <position position="469"/>
    </location>
    <ligand>
        <name>Mg(2+)</name>
        <dbReference type="ChEBI" id="CHEBI:18420"/>
        <label>1</label>
    </ligand>
</feature>
<accession>A0A9D1Z607</accession>
<feature type="domain" description="HTH cro/C1-type" evidence="3">
    <location>
        <begin position="11"/>
        <end position="59"/>
    </location>
</feature>
<dbReference type="InterPro" id="IPR010982">
    <property type="entry name" value="Lambda_DNA-bd_dom_sf"/>
</dbReference>
<keyword evidence="2" id="KW-0479">Metal-binding</keyword>
<dbReference type="AlphaFoldDB" id="A0A9D1Z607"/>
<dbReference type="Proteomes" id="UP000824135">
    <property type="component" value="Unassembled WGS sequence"/>
</dbReference>
<dbReference type="SUPFAM" id="SSF47413">
    <property type="entry name" value="lambda repressor-like DNA-binding domains"/>
    <property type="match status" value="1"/>
</dbReference>
<dbReference type="SUPFAM" id="SSF101478">
    <property type="entry name" value="ADP-ribosylglycohydrolase"/>
    <property type="match status" value="1"/>
</dbReference>
<dbReference type="InterPro" id="IPR005502">
    <property type="entry name" value="Ribosyl_crysJ1"/>
</dbReference>
<keyword evidence="2" id="KW-0460">Magnesium</keyword>
<dbReference type="PROSITE" id="PS50943">
    <property type="entry name" value="HTH_CROC1"/>
    <property type="match status" value="1"/>
</dbReference>
<gene>
    <name evidence="4" type="ORF">H9728_00700</name>
</gene>
<evidence type="ECO:0000313" key="5">
    <source>
        <dbReference type="Proteomes" id="UP000824135"/>
    </source>
</evidence>
<reference evidence="4" key="2">
    <citation type="submission" date="2021-04" db="EMBL/GenBank/DDBJ databases">
        <authorList>
            <person name="Gilroy R."/>
        </authorList>
    </citation>
    <scope>NUCLEOTIDE SEQUENCE</scope>
    <source>
        <strain evidence="4">CHK199-9574</strain>
    </source>
</reference>
<keyword evidence="1" id="KW-0238">DNA-binding</keyword>
<dbReference type="Gene3D" id="1.10.4080.10">
    <property type="entry name" value="ADP-ribosylation/Crystallin J1"/>
    <property type="match status" value="1"/>
</dbReference>
<comment type="cofactor">
    <cofactor evidence="2">
        <name>Mg(2+)</name>
        <dbReference type="ChEBI" id="CHEBI:18420"/>
    </cofactor>
    <text evidence="2">Binds 2 magnesium ions per subunit.</text>
</comment>
<dbReference type="PANTHER" id="PTHR46558">
    <property type="entry name" value="TRACRIPTIONAL REGULATORY PROTEIN-RELATED-RELATED"/>
    <property type="match status" value="1"/>
</dbReference>
<evidence type="ECO:0000256" key="2">
    <source>
        <dbReference type="PIRSR" id="PIRSR605502-1"/>
    </source>
</evidence>
<comment type="caution">
    <text evidence="4">The sequence shown here is derived from an EMBL/GenBank/DDBJ whole genome shotgun (WGS) entry which is preliminary data.</text>
</comment>
<reference evidence="4" key="1">
    <citation type="journal article" date="2021" name="PeerJ">
        <title>Extensive microbial diversity within the chicken gut microbiome revealed by metagenomics and culture.</title>
        <authorList>
            <person name="Gilroy R."/>
            <person name="Ravi A."/>
            <person name="Getino M."/>
            <person name="Pursley I."/>
            <person name="Horton D.L."/>
            <person name="Alikhan N.F."/>
            <person name="Baker D."/>
            <person name="Gharbi K."/>
            <person name="Hall N."/>
            <person name="Watson M."/>
            <person name="Adriaenssens E.M."/>
            <person name="Foster-Nyarko E."/>
            <person name="Jarju S."/>
            <person name="Secka A."/>
            <person name="Antonio M."/>
            <person name="Oren A."/>
            <person name="Chaudhuri R.R."/>
            <person name="La Ragione R."/>
            <person name="Hildebrand F."/>
            <person name="Pallen M.J."/>
        </authorList>
    </citation>
    <scope>NUCLEOTIDE SEQUENCE</scope>
    <source>
        <strain evidence="4">CHK199-9574</strain>
    </source>
</reference>